<organism evidence="1 2">
    <name type="scientific">Borrelia duttonii CR2A</name>
    <dbReference type="NCBI Taxonomy" id="1432657"/>
    <lineage>
        <taxon>Bacteria</taxon>
        <taxon>Pseudomonadati</taxon>
        <taxon>Spirochaetota</taxon>
        <taxon>Spirochaetia</taxon>
        <taxon>Spirochaetales</taxon>
        <taxon>Borreliaceae</taxon>
        <taxon>Borrelia</taxon>
    </lineage>
</organism>
<dbReference type="EMBL" id="AZIT01000041">
    <property type="protein sequence ID" value="ETZ17482.1"/>
    <property type="molecule type" value="Genomic_DNA"/>
</dbReference>
<dbReference type="PATRIC" id="fig|1432657.3.peg.1513"/>
<dbReference type="InterPro" id="IPR006739">
    <property type="entry name" value="DUF603"/>
</dbReference>
<name>W6TFF8_9SPIR</name>
<accession>W6TFF8</accession>
<evidence type="ECO:0000313" key="1">
    <source>
        <dbReference type="EMBL" id="ETZ17482.1"/>
    </source>
</evidence>
<gene>
    <name evidence="1" type="ORF">BDCR2A_01581</name>
</gene>
<dbReference type="Proteomes" id="UP000019148">
    <property type="component" value="Unassembled WGS sequence"/>
</dbReference>
<sequence>MNKVKKSFDDYIVYFNEGKLNDAQISKEMGVSVLMYVK</sequence>
<dbReference type="AlphaFoldDB" id="W6TFF8"/>
<reference evidence="1 2" key="1">
    <citation type="submission" date="2013-12" db="EMBL/GenBank/DDBJ databases">
        <title>Comparative genomics of relapsing fever spirochetes.</title>
        <authorList>
            <person name="Schwan T.G."/>
            <person name="Raffel S.J."/>
            <person name="Porcella S.F."/>
        </authorList>
    </citation>
    <scope>NUCLEOTIDE SEQUENCE [LARGE SCALE GENOMIC DNA]</scope>
    <source>
        <strain evidence="1 2">CR2A</strain>
    </source>
</reference>
<dbReference type="Pfam" id="PF04645">
    <property type="entry name" value="DUF603"/>
    <property type="match status" value="1"/>
</dbReference>
<comment type="caution">
    <text evidence="1">The sequence shown here is derived from an EMBL/GenBank/DDBJ whole genome shotgun (WGS) entry which is preliminary data.</text>
</comment>
<protein>
    <submittedName>
        <fullName evidence="1">Uncharacterized protein</fullName>
    </submittedName>
</protein>
<dbReference type="RefSeq" id="WP_231439863.1">
    <property type="nucleotide sequence ID" value="NZ_AZIT01000041.1"/>
</dbReference>
<evidence type="ECO:0000313" key="2">
    <source>
        <dbReference type="Proteomes" id="UP000019148"/>
    </source>
</evidence>
<proteinExistence type="predicted"/>